<evidence type="ECO:0000256" key="5">
    <source>
        <dbReference type="ARBA" id="ARBA00022989"/>
    </source>
</evidence>
<feature type="transmembrane region" description="Helical" evidence="7">
    <location>
        <begin position="12"/>
        <end position="30"/>
    </location>
</feature>
<comment type="similarity">
    <text evidence="7">Belongs to the binding-protein-dependent transport system permease family.</text>
</comment>
<accession>D1CDV0</accession>
<feature type="transmembrane region" description="Helical" evidence="7">
    <location>
        <begin position="299"/>
        <end position="325"/>
    </location>
</feature>
<feature type="transmembrane region" description="Helical" evidence="7">
    <location>
        <begin position="138"/>
        <end position="158"/>
    </location>
</feature>
<evidence type="ECO:0000256" key="2">
    <source>
        <dbReference type="ARBA" id="ARBA00022448"/>
    </source>
</evidence>
<dbReference type="PANTHER" id="PTHR30193:SF1">
    <property type="entry name" value="ABC TRANSPORTER PERMEASE PROTEIN YESP-RELATED"/>
    <property type="match status" value="1"/>
</dbReference>
<dbReference type="HOGENOM" id="CLU_016047_0_2_0"/>
<dbReference type="AlphaFoldDB" id="D1CDV0"/>
<reference evidence="10" key="1">
    <citation type="journal article" date="2010" name="Stand. Genomic Sci.">
        <title>Complete genome sequence of 'Thermobaculum terrenum' type strain (YNP1).</title>
        <authorList>
            <person name="Kiss H."/>
            <person name="Cleland D."/>
            <person name="Lapidus A."/>
            <person name="Lucas S."/>
            <person name="Glavina Del Rio T."/>
            <person name="Nolan M."/>
            <person name="Tice H."/>
            <person name="Han C."/>
            <person name="Goodwin L."/>
            <person name="Pitluck S."/>
            <person name="Liolios K."/>
            <person name="Ivanova N."/>
            <person name="Mavromatis K."/>
            <person name="Ovchinnikova G."/>
            <person name="Pati A."/>
            <person name="Chen A."/>
            <person name="Palaniappan K."/>
            <person name="Land M."/>
            <person name="Hauser L."/>
            <person name="Chang Y."/>
            <person name="Jeffries C."/>
            <person name="Lu M."/>
            <person name="Brettin T."/>
            <person name="Detter J."/>
            <person name="Goker M."/>
            <person name="Tindall B."/>
            <person name="Beck B."/>
            <person name="McDermott T."/>
            <person name="Woyke T."/>
            <person name="Bristow J."/>
            <person name="Eisen J."/>
            <person name="Markowitz V."/>
            <person name="Hugenholtz P."/>
            <person name="Kyrpides N."/>
            <person name="Klenk H."/>
            <person name="Cheng J."/>
        </authorList>
    </citation>
    <scope>NUCLEOTIDE SEQUENCE [LARGE SCALE GENOMIC DNA]</scope>
    <source>
        <strain evidence="10">ATCC BAA-798 / YNP1</strain>
    </source>
</reference>
<keyword evidence="4 7" id="KW-0812">Transmembrane</keyword>
<dbReference type="PANTHER" id="PTHR30193">
    <property type="entry name" value="ABC TRANSPORTER PERMEASE PROTEIN"/>
    <property type="match status" value="1"/>
</dbReference>
<dbReference type="SUPFAM" id="SSF161098">
    <property type="entry name" value="MetI-like"/>
    <property type="match status" value="1"/>
</dbReference>
<feature type="transmembrane region" description="Helical" evidence="7">
    <location>
        <begin position="104"/>
        <end position="126"/>
    </location>
</feature>
<evidence type="ECO:0000256" key="7">
    <source>
        <dbReference type="RuleBase" id="RU363032"/>
    </source>
</evidence>
<evidence type="ECO:0000313" key="10">
    <source>
        <dbReference type="Proteomes" id="UP000000323"/>
    </source>
</evidence>
<dbReference type="PROSITE" id="PS50928">
    <property type="entry name" value="ABC_TM1"/>
    <property type="match status" value="1"/>
</dbReference>
<dbReference type="Pfam" id="PF00528">
    <property type="entry name" value="BPD_transp_1"/>
    <property type="match status" value="1"/>
</dbReference>
<evidence type="ECO:0000256" key="1">
    <source>
        <dbReference type="ARBA" id="ARBA00004651"/>
    </source>
</evidence>
<dbReference type="eggNOG" id="COG1175">
    <property type="taxonomic scope" value="Bacteria"/>
</dbReference>
<feature type="transmembrane region" description="Helical" evidence="7">
    <location>
        <begin position="189"/>
        <end position="214"/>
    </location>
</feature>
<dbReference type="OrthoDB" id="42615at2"/>
<dbReference type="GO" id="GO:0055085">
    <property type="term" value="P:transmembrane transport"/>
    <property type="evidence" value="ECO:0007669"/>
    <property type="project" value="InterPro"/>
</dbReference>
<feature type="transmembrane region" description="Helical" evidence="7">
    <location>
        <begin position="243"/>
        <end position="260"/>
    </location>
</feature>
<organism evidence="9 10">
    <name type="scientific">Thermobaculum terrenum (strain ATCC BAA-798 / CCMEE 7001 / YNP1)</name>
    <dbReference type="NCBI Taxonomy" id="525904"/>
    <lineage>
        <taxon>Bacteria</taxon>
        <taxon>Bacillati</taxon>
        <taxon>Chloroflexota</taxon>
        <taxon>Chloroflexia</taxon>
        <taxon>Candidatus Thermobaculales</taxon>
        <taxon>Candidatus Thermobaculaceae</taxon>
        <taxon>Thermobaculum</taxon>
    </lineage>
</organism>
<evidence type="ECO:0000313" key="9">
    <source>
        <dbReference type="EMBL" id="ACZ41106.1"/>
    </source>
</evidence>
<gene>
    <name evidence="9" type="ordered locus">Tter_0184</name>
</gene>
<sequence>MLSDYARTLADYLIAAALIGSAMYLTYNILRKFGVKPETASGYTLIVPWLLGFIIWTAYPILASLYYSFTDFNGLQPPRWVGLENYKNLLERGSYFWPSLRMTLLYGAISLPIGLTLALLIAMVLAREDVRFIGFWRTMFYLPAVIPTVATLVLWIWLLSTNGLVNQILSPIYNLIGMEKPSWFTDPTYALPGLIIMSLWGVFGANTVILLAGIKNIPRELYEAVAIDGGGAWAKFWHVTLPMVSPTLFYTLVLGIIGAVKTFEPGVFINLPRATGTFLQVLVYQYAFGTRALMGYASALSWLMLLIILILTALVFRSSALWVYYEGERR</sequence>
<dbReference type="GO" id="GO:0005886">
    <property type="term" value="C:plasma membrane"/>
    <property type="evidence" value="ECO:0007669"/>
    <property type="project" value="UniProtKB-SubCell"/>
</dbReference>
<feature type="transmembrane region" description="Helical" evidence="7">
    <location>
        <begin position="42"/>
        <end position="69"/>
    </location>
</feature>
<dbReference type="KEGG" id="ttr:Tter_0184"/>
<keyword evidence="2 7" id="KW-0813">Transport</keyword>
<dbReference type="InterPro" id="IPR035906">
    <property type="entry name" value="MetI-like_sf"/>
</dbReference>
<dbReference type="InterPro" id="IPR051393">
    <property type="entry name" value="ABC_transporter_permease"/>
</dbReference>
<feature type="domain" description="ABC transmembrane type-1" evidence="8">
    <location>
        <begin position="100"/>
        <end position="315"/>
    </location>
</feature>
<evidence type="ECO:0000256" key="4">
    <source>
        <dbReference type="ARBA" id="ARBA00022692"/>
    </source>
</evidence>
<name>D1CDV0_THET1</name>
<evidence type="ECO:0000259" key="8">
    <source>
        <dbReference type="PROSITE" id="PS50928"/>
    </source>
</evidence>
<keyword evidence="10" id="KW-1185">Reference proteome</keyword>
<dbReference type="CDD" id="cd06261">
    <property type="entry name" value="TM_PBP2"/>
    <property type="match status" value="1"/>
</dbReference>
<proteinExistence type="inferred from homology"/>
<comment type="subcellular location">
    <subcellularLocation>
        <location evidence="1 7">Cell membrane</location>
        <topology evidence="1 7">Multi-pass membrane protein</topology>
    </subcellularLocation>
</comment>
<keyword evidence="5 7" id="KW-1133">Transmembrane helix</keyword>
<dbReference type="InterPro" id="IPR000515">
    <property type="entry name" value="MetI-like"/>
</dbReference>
<dbReference type="STRING" id="525904.Tter_0184"/>
<protein>
    <submittedName>
        <fullName evidence="9">Binding-protein-dependent transport systems inner membrane component</fullName>
    </submittedName>
</protein>
<keyword evidence="6 7" id="KW-0472">Membrane</keyword>
<dbReference type="EMBL" id="CP001825">
    <property type="protein sequence ID" value="ACZ41106.1"/>
    <property type="molecule type" value="Genomic_DNA"/>
</dbReference>
<dbReference type="RefSeq" id="WP_012874141.1">
    <property type="nucleotide sequence ID" value="NC_013525.1"/>
</dbReference>
<evidence type="ECO:0000256" key="3">
    <source>
        <dbReference type="ARBA" id="ARBA00022475"/>
    </source>
</evidence>
<dbReference type="Proteomes" id="UP000000323">
    <property type="component" value="Chromosome 1"/>
</dbReference>
<evidence type="ECO:0000256" key="6">
    <source>
        <dbReference type="ARBA" id="ARBA00023136"/>
    </source>
</evidence>
<dbReference type="Gene3D" id="1.10.3720.10">
    <property type="entry name" value="MetI-like"/>
    <property type="match status" value="1"/>
</dbReference>
<keyword evidence="3" id="KW-1003">Cell membrane</keyword>